<protein>
    <submittedName>
        <fullName evidence="1">Uncharacterized protein</fullName>
    </submittedName>
</protein>
<accession>A0A0A9BF48</accession>
<evidence type="ECO:0000313" key="1">
    <source>
        <dbReference type="EMBL" id="JAD60773.1"/>
    </source>
</evidence>
<organism evidence="1">
    <name type="scientific">Arundo donax</name>
    <name type="common">Giant reed</name>
    <name type="synonym">Donax arundinaceus</name>
    <dbReference type="NCBI Taxonomy" id="35708"/>
    <lineage>
        <taxon>Eukaryota</taxon>
        <taxon>Viridiplantae</taxon>
        <taxon>Streptophyta</taxon>
        <taxon>Embryophyta</taxon>
        <taxon>Tracheophyta</taxon>
        <taxon>Spermatophyta</taxon>
        <taxon>Magnoliopsida</taxon>
        <taxon>Liliopsida</taxon>
        <taxon>Poales</taxon>
        <taxon>Poaceae</taxon>
        <taxon>PACMAD clade</taxon>
        <taxon>Arundinoideae</taxon>
        <taxon>Arundineae</taxon>
        <taxon>Arundo</taxon>
    </lineage>
</organism>
<reference evidence="1" key="2">
    <citation type="journal article" date="2015" name="Data Brief">
        <title>Shoot transcriptome of the giant reed, Arundo donax.</title>
        <authorList>
            <person name="Barrero R.A."/>
            <person name="Guerrero F.D."/>
            <person name="Moolhuijzen P."/>
            <person name="Goolsby J.A."/>
            <person name="Tidwell J."/>
            <person name="Bellgard S.E."/>
            <person name="Bellgard M.I."/>
        </authorList>
    </citation>
    <scope>NUCLEOTIDE SEQUENCE</scope>
    <source>
        <tissue evidence="1">Shoot tissue taken approximately 20 cm above the soil surface</tissue>
    </source>
</reference>
<name>A0A0A9BF48_ARUDO</name>
<reference evidence="1" key="1">
    <citation type="submission" date="2014-09" db="EMBL/GenBank/DDBJ databases">
        <authorList>
            <person name="Magalhaes I.L.F."/>
            <person name="Oliveira U."/>
            <person name="Santos F.R."/>
            <person name="Vidigal T.H.D.A."/>
            <person name="Brescovit A.D."/>
            <person name="Santos A.J."/>
        </authorList>
    </citation>
    <scope>NUCLEOTIDE SEQUENCE</scope>
    <source>
        <tissue evidence="1">Shoot tissue taken approximately 20 cm above the soil surface</tissue>
    </source>
</reference>
<sequence>MLSLVVVSYSSLLC</sequence>
<proteinExistence type="predicted"/>
<dbReference type="EMBL" id="GBRH01237122">
    <property type="protein sequence ID" value="JAD60773.1"/>
    <property type="molecule type" value="Transcribed_RNA"/>
</dbReference>